<organism evidence="1 2">
    <name type="scientific">Mycolicibacterium hippocampi</name>
    <dbReference type="NCBI Taxonomy" id="659824"/>
    <lineage>
        <taxon>Bacteria</taxon>
        <taxon>Bacillati</taxon>
        <taxon>Actinomycetota</taxon>
        <taxon>Actinomycetes</taxon>
        <taxon>Mycobacteriales</taxon>
        <taxon>Mycobacteriaceae</taxon>
        <taxon>Mycolicibacterium</taxon>
    </lineage>
</organism>
<dbReference type="AlphaFoldDB" id="A0A7I9ZQA8"/>
<accession>A0A7I9ZQA8</accession>
<proteinExistence type="predicted"/>
<dbReference type="EMBL" id="BLLB01000002">
    <property type="protein sequence ID" value="GFH03231.1"/>
    <property type="molecule type" value="Genomic_DNA"/>
</dbReference>
<evidence type="ECO:0000313" key="2">
    <source>
        <dbReference type="Proteomes" id="UP000465304"/>
    </source>
</evidence>
<dbReference type="InterPro" id="IPR038058">
    <property type="entry name" value="PhnH-like_sp"/>
</dbReference>
<reference evidence="1 2" key="1">
    <citation type="journal article" date="2019" name="Emerg. Microbes Infect.">
        <title>Comprehensive subspecies identification of 175 nontuberculous mycobacteria species based on 7547 genomic profiles.</title>
        <authorList>
            <person name="Matsumoto Y."/>
            <person name="Kinjo T."/>
            <person name="Motooka D."/>
            <person name="Nabeya D."/>
            <person name="Jung N."/>
            <person name="Uechi K."/>
            <person name="Horii T."/>
            <person name="Iida T."/>
            <person name="Fujita J."/>
            <person name="Nakamura S."/>
        </authorList>
    </citation>
    <scope>NUCLEOTIDE SEQUENCE [LARGE SCALE GENOMIC DNA]</scope>
    <source>
        <strain evidence="1 2">JCM 30996</strain>
    </source>
</reference>
<dbReference type="RefSeq" id="WP_163890744.1">
    <property type="nucleotide sequence ID" value="NZ_BLLB01000002.1"/>
</dbReference>
<comment type="caution">
    <text evidence="1">The sequence shown here is derived from an EMBL/GenBank/DDBJ whole genome shotgun (WGS) entry which is preliminary data.</text>
</comment>
<dbReference type="InterPro" id="IPR008772">
    <property type="entry name" value="Phosphonate_metab_PhnH"/>
</dbReference>
<keyword evidence="2" id="KW-1185">Reference proteome</keyword>
<name>A0A7I9ZQA8_9MYCO</name>
<dbReference type="Proteomes" id="UP000465304">
    <property type="component" value="Unassembled WGS sequence"/>
</dbReference>
<protein>
    <recommendedName>
        <fullName evidence="3">Carbon-phosphorus lyase subunit PhnH</fullName>
    </recommendedName>
</protein>
<dbReference type="Pfam" id="PF05845">
    <property type="entry name" value="PhnH"/>
    <property type="match status" value="1"/>
</dbReference>
<evidence type="ECO:0008006" key="3">
    <source>
        <dbReference type="Google" id="ProtNLM"/>
    </source>
</evidence>
<dbReference type="Gene3D" id="3.40.50.11310">
    <property type="entry name" value="Bacterial phosphonate metabolism protein PhnH"/>
    <property type="match status" value="1"/>
</dbReference>
<sequence>MSWDTVHDARTVFLACMQALCSPGTAVAIPGTPGLAGDTGLDGAAAILLALLDEGLTLGVSGSAAAHRTAARVCELTGATRTDIDRADWVLVEGPAAEAIALAPRGTAFAPQAGATIVIAAAGEPLPMSVVGPGVQGVARTAVALDALAARAFTAANADSPCGVDLLVVNGSQVTGLPRSVRVRTD</sequence>
<evidence type="ECO:0000313" key="1">
    <source>
        <dbReference type="EMBL" id="GFH03231.1"/>
    </source>
</evidence>
<gene>
    <name evidence="1" type="ORF">MHIP_37140</name>
</gene>
<dbReference type="GO" id="GO:0019634">
    <property type="term" value="P:organic phosphonate metabolic process"/>
    <property type="evidence" value="ECO:0007669"/>
    <property type="project" value="InterPro"/>
</dbReference>
<dbReference type="SUPFAM" id="SSF159709">
    <property type="entry name" value="PhnH-like"/>
    <property type="match status" value="1"/>
</dbReference>